<feature type="chain" id="PRO_5009527363" description="Outer membrane protein beta-barrel domain-containing protein" evidence="1">
    <location>
        <begin position="23"/>
        <end position="200"/>
    </location>
</feature>
<name>A0A1F6WQQ7_9BACT</name>
<dbReference type="STRING" id="1801764.A2903_01135"/>
<dbReference type="AlphaFoldDB" id="A0A1F6WQQ7"/>
<gene>
    <name evidence="2" type="ORF">A2903_01135</name>
</gene>
<dbReference type="Proteomes" id="UP000178184">
    <property type="component" value="Unassembled WGS sequence"/>
</dbReference>
<organism evidence="2 3">
    <name type="scientific">Candidatus Nomurabacteria bacterium RIFCSPLOWO2_01_FULL_33_17</name>
    <dbReference type="NCBI Taxonomy" id="1801764"/>
    <lineage>
        <taxon>Bacteria</taxon>
        <taxon>Candidatus Nomuraibacteriota</taxon>
    </lineage>
</organism>
<protein>
    <recommendedName>
        <fullName evidence="4">Outer membrane protein beta-barrel domain-containing protein</fullName>
    </recommendedName>
</protein>
<evidence type="ECO:0000256" key="1">
    <source>
        <dbReference type="SAM" id="SignalP"/>
    </source>
</evidence>
<evidence type="ECO:0008006" key="4">
    <source>
        <dbReference type="Google" id="ProtNLM"/>
    </source>
</evidence>
<proteinExistence type="predicted"/>
<dbReference type="EMBL" id="MFUO01000009">
    <property type="protein sequence ID" value="OGI84154.1"/>
    <property type="molecule type" value="Genomic_DNA"/>
</dbReference>
<comment type="caution">
    <text evidence="2">The sequence shown here is derived from an EMBL/GenBank/DDBJ whole genome shotgun (WGS) entry which is preliminary data.</text>
</comment>
<sequence length="200" mass="22469">MKKTIALLVIITSGFAGSTCFAQKSSFFIEEQNIYNHEVGKITPQAFFWLSHDATTHWGMFGFAMANNSWGEIYAGPKYTAYIKHGILEFGVGVGFESSKNNGLRNAAYIFGETRKNEQPVKSKNQFMIYGEHGPSGPWAFVYYTYGVTKHLSVGLHTQRFSATGPRIQFDYKSFMLYVIPGIDIETGDPTGHLGLRLYF</sequence>
<accession>A0A1F6WQQ7</accession>
<reference evidence="2 3" key="1">
    <citation type="journal article" date="2016" name="Nat. Commun.">
        <title>Thousands of microbial genomes shed light on interconnected biogeochemical processes in an aquifer system.</title>
        <authorList>
            <person name="Anantharaman K."/>
            <person name="Brown C.T."/>
            <person name="Hug L.A."/>
            <person name="Sharon I."/>
            <person name="Castelle C.J."/>
            <person name="Probst A.J."/>
            <person name="Thomas B.C."/>
            <person name="Singh A."/>
            <person name="Wilkins M.J."/>
            <person name="Karaoz U."/>
            <person name="Brodie E.L."/>
            <person name="Williams K.H."/>
            <person name="Hubbard S.S."/>
            <person name="Banfield J.F."/>
        </authorList>
    </citation>
    <scope>NUCLEOTIDE SEQUENCE [LARGE SCALE GENOMIC DNA]</scope>
</reference>
<evidence type="ECO:0000313" key="3">
    <source>
        <dbReference type="Proteomes" id="UP000178184"/>
    </source>
</evidence>
<feature type="signal peptide" evidence="1">
    <location>
        <begin position="1"/>
        <end position="22"/>
    </location>
</feature>
<evidence type="ECO:0000313" key="2">
    <source>
        <dbReference type="EMBL" id="OGI84154.1"/>
    </source>
</evidence>
<keyword evidence="1" id="KW-0732">Signal</keyword>